<keyword evidence="2" id="KW-0732">Signal</keyword>
<dbReference type="STRING" id="161398.PP2015_492"/>
<dbReference type="RefSeq" id="WP_058028778.1">
    <property type="nucleotide sequence ID" value="NZ_CP013187.1"/>
</dbReference>
<protein>
    <submittedName>
        <fullName evidence="3">Uncharacterized protein</fullName>
    </submittedName>
</protein>
<dbReference type="Proteomes" id="UP000061457">
    <property type="component" value="Chromosome I"/>
</dbReference>
<organism evidence="3 4">
    <name type="scientific">Pseudoalteromonas phenolica</name>
    <dbReference type="NCBI Taxonomy" id="161398"/>
    <lineage>
        <taxon>Bacteria</taxon>
        <taxon>Pseudomonadati</taxon>
        <taxon>Pseudomonadota</taxon>
        <taxon>Gammaproteobacteria</taxon>
        <taxon>Alteromonadales</taxon>
        <taxon>Pseudoalteromonadaceae</taxon>
        <taxon>Pseudoalteromonas</taxon>
    </lineage>
</organism>
<dbReference type="EMBL" id="CP013187">
    <property type="protein sequence ID" value="ALO41014.1"/>
    <property type="molecule type" value="Genomic_DNA"/>
</dbReference>
<sequence length="297" mass="34033">MKTLLSLLSVAVLSATFSTAAKTEQDLAKLQREVTIFQRVVSTALKHDTKGQVRNVEGYYLADQGLIFDVSLRNKSLFDWRKHIGDMQDIHGLTEIQSPDFSALEMQMSVLGDNIADVSKEAYQVALEAVRQGAEQIREVAEQERETRRELHELEREKHELDYMLRRQEEKNQELLEHHKEIAKEIAKLEAEKVKLTESKVQLKEKLKQDRAQRQAQQQAQQALLKTTVTVSLANSLCDYGNGLRSVKDSEHVSFKFTPSYQQEKHILVFKKSDIESCVRGDINADKLAKSATQYQF</sequence>
<dbReference type="OrthoDB" id="9805770at2"/>
<dbReference type="KEGG" id="pphe:PP2015_492"/>
<dbReference type="AlphaFoldDB" id="A0A0S2JYE5"/>
<proteinExistence type="predicted"/>
<name>A0A0S2JYE5_9GAMM</name>
<gene>
    <name evidence="3" type="ORF">PP2015_492</name>
</gene>
<evidence type="ECO:0000313" key="4">
    <source>
        <dbReference type="Proteomes" id="UP000061457"/>
    </source>
</evidence>
<feature type="chain" id="PRO_5006600804" evidence="2">
    <location>
        <begin position="21"/>
        <end position="297"/>
    </location>
</feature>
<evidence type="ECO:0000256" key="2">
    <source>
        <dbReference type="SAM" id="SignalP"/>
    </source>
</evidence>
<feature type="signal peptide" evidence="2">
    <location>
        <begin position="1"/>
        <end position="20"/>
    </location>
</feature>
<evidence type="ECO:0000313" key="3">
    <source>
        <dbReference type="EMBL" id="ALO41014.1"/>
    </source>
</evidence>
<feature type="coiled-coil region" evidence="1">
    <location>
        <begin position="134"/>
        <end position="220"/>
    </location>
</feature>
<keyword evidence="4" id="KW-1185">Reference proteome</keyword>
<accession>A0A0S2JYE5</accession>
<keyword evidence="1" id="KW-0175">Coiled coil</keyword>
<dbReference type="PATRIC" id="fig|161398.10.peg.501"/>
<evidence type="ECO:0000256" key="1">
    <source>
        <dbReference type="SAM" id="Coils"/>
    </source>
</evidence>
<reference evidence="4" key="1">
    <citation type="submission" date="2015-11" db="EMBL/GenBank/DDBJ databases">
        <authorList>
            <person name="Kim K.M."/>
        </authorList>
    </citation>
    <scope>NUCLEOTIDE SEQUENCE [LARGE SCALE GENOMIC DNA]</scope>
    <source>
        <strain evidence="4">KCTC 12086</strain>
    </source>
</reference>